<dbReference type="GO" id="GO:0015109">
    <property type="term" value="F:chromate transmembrane transporter activity"/>
    <property type="evidence" value="ECO:0007669"/>
    <property type="project" value="InterPro"/>
</dbReference>
<evidence type="ECO:0000256" key="1">
    <source>
        <dbReference type="ARBA" id="ARBA00004651"/>
    </source>
</evidence>
<dbReference type="InterPro" id="IPR052518">
    <property type="entry name" value="CHR_Transporter"/>
</dbReference>
<dbReference type="AlphaFoldDB" id="D1AK80"/>
<accession>D1AK80</accession>
<dbReference type="HOGENOM" id="CLU_018106_1_2_0"/>
<reference evidence="8 9" key="2">
    <citation type="journal article" date="2010" name="Stand. Genomic Sci.">
        <title>Complete genome sequence of Sebaldella termitidis type strain (NCTC 11300).</title>
        <authorList>
            <person name="Harmon-Smith M."/>
            <person name="Celia L."/>
            <person name="Chertkov O."/>
            <person name="Lapidus A."/>
            <person name="Copeland A."/>
            <person name="Glavina Del Rio T."/>
            <person name="Nolan M."/>
            <person name="Lucas S."/>
            <person name="Tice H."/>
            <person name="Cheng J.F."/>
            <person name="Han C."/>
            <person name="Detter J.C."/>
            <person name="Bruce D."/>
            <person name="Goodwin L."/>
            <person name="Pitluck S."/>
            <person name="Pati A."/>
            <person name="Liolios K."/>
            <person name="Ivanova N."/>
            <person name="Mavromatis K."/>
            <person name="Mikhailova N."/>
            <person name="Chen A."/>
            <person name="Palaniappan K."/>
            <person name="Land M."/>
            <person name="Hauser L."/>
            <person name="Chang Y.J."/>
            <person name="Jeffries C.D."/>
            <person name="Brettin T."/>
            <person name="Goker M."/>
            <person name="Beck B."/>
            <person name="Bristow J."/>
            <person name="Eisen J.A."/>
            <person name="Markowitz V."/>
            <person name="Hugenholtz P."/>
            <person name="Kyrpides N.C."/>
            <person name="Klenk H.P."/>
            <person name="Chen F."/>
        </authorList>
    </citation>
    <scope>NUCLEOTIDE SEQUENCE [LARGE SCALE GENOMIC DNA]</scope>
    <source>
        <strain evidence="9">ATCC 33386 / NCTC 11300</strain>
    </source>
</reference>
<comment type="subcellular location">
    <subcellularLocation>
        <location evidence="1">Cell membrane</location>
        <topology evidence="1">Multi-pass membrane protein</topology>
    </subcellularLocation>
</comment>
<evidence type="ECO:0000256" key="3">
    <source>
        <dbReference type="ARBA" id="ARBA00022475"/>
    </source>
</evidence>
<dbReference type="PANTHER" id="PTHR43663:SF1">
    <property type="entry name" value="CHROMATE TRANSPORTER"/>
    <property type="match status" value="1"/>
</dbReference>
<dbReference type="PANTHER" id="PTHR43663">
    <property type="entry name" value="CHROMATE TRANSPORT PROTEIN-RELATED"/>
    <property type="match status" value="1"/>
</dbReference>
<keyword evidence="6 7" id="KW-0472">Membrane</keyword>
<dbReference type="Proteomes" id="UP000000845">
    <property type="component" value="Chromosome"/>
</dbReference>
<dbReference type="EMBL" id="CP001739">
    <property type="protein sequence ID" value="ACZ08996.1"/>
    <property type="molecule type" value="Genomic_DNA"/>
</dbReference>
<comment type="similarity">
    <text evidence="2">Belongs to the chromate ion transporter (CHR) (TC 2.A.51) family.</text>
</comment>
<proteinExistence type="inferred from homology"/>
<feature type="transmembrane region" description="Helical" evidence="7">
    <location>
        <begin position="165"/>
        <end position="184"/>
    </location>
</feature>
<keyword evidence="4 7" id="KW-0812">Transmembrane</keyword>
<dbReference type="GO" id="GO:0005886">
    <property type="term" value="C:plasma membrane"/>
    <property type="evidence" value="ECO:0007669"/>
    <property type="project" value="UniProtKB-SubCell"/>
</dbReference>
<reference evidence="9" key="1">
    <citation type="submission" date="2009-09" db="EMBL/GenBank/DDBJ databases">
        <title>The complete chromosome of Sebaldella termitidis ATCC 33386.</title>
        <authorList>
            <consortium name="US DOE Joint Genome Institute (JGI-PGF)"/>
            <person name="Lucas S."/>
            <person name="Copeland A."/>
            <person name="Lapidus A."/>
            <person name="Glavina del Rio T."/>
            <person name="Dalin E."/>
            <person name="Tice H."/>
            <person name="Bruce D."/>
            <person name="Goodwin L."/>
            <person name="Pitluck S."/>
            <person name="Kyrpides N."/>
            <person name="Mavromatis K."/>
            <person name="Ivanova N."/>
            <person name="Mikhailova N."/>
            <person name="Sims D."/>
            <person name="Meincke L."/>
            <person name="Brettin T."/>
            <person name="Detter J.C."/>
            <person name="Han C."/>
            <person name="Larimer F."/>
            <person name="Land M."/>
            <person name="Hauser L."/>
            <person name="Markowitz V."/>
            <person name="Cheng J.F."/>
            <person name="Hugenholtz P."/>
            <person name="Woyke T."/>
            <person name="Wu D."/>
            <person name="Eisen J.A."/>
        </authorList>
    </citation>
    <scope>NUCLEOTIDE SEQUENCE [LARGE SCALE GENOMIC DNA]</scope>
    <source>
        <strain evidence="9">ATCC 33386 / NCTC 11300</strain>
    </source>
</reference>
<dbReference type="KEGG" id="str:Sterm_2142"/>
<dbReference type="eggNOG" id="COG2059">
    <property type="taxonomic scope" value="Bacteria"/>
</dbReference>
<keyword evidence="3" id="KW-1003">Cell membrane</keyword>
<evidence type="ECO:0000256" key="6">
    <source>
        <dbReference type="ARBA" id="ARBA00023136"/>
    </source>
</evidence>
<evidence type="ECO:0000256" key="5">
    <source>
        <dbReference type="ARBA" id="ARBA00022989"/>
    </source>
</evidence>
<evidence type="ECO:0000256" key="4">
    <source>
        <dbReference type="ARBA" id="ARBA00022692"/>
    </source>
</evidence>
<feature type="transmembrane region" description="Helical" evidence="7">
    <location>
        <begin position="38"/>
        <end position="59"/>
    </location>
</feature>
<gene>
    <name evidence="8" type="ordered locus">Sterm_2142</name>
</gene>
<protein>
    <submittedName>
        <fullName evidence="8">Chromate transporter</fullName>
    </submittedName>
</protein>
<evidence type="ECO:0000313" key="9">
    <source>
        <dbReference type="Proteomes" id="UP000000845"/>
    </source>
</evidence>
<sequence length="185" mass="20407">MSKIIQLFISFFKIGLVSFGGGYVIIPMIEKEIIYKHNWIDSSTFANIVGIAAVTPGPISLNTATFVGNKMFGIFGGMVSTAGVVLPSFIITLFISGFYFKNSDQLIQKTIFYVLKPLIVGMIFIAALNLSVPAFIHLNKSVDYVSVILFIFSFLLLLKTKINPILIIFISASLSLLINSIIWLL</sequence>
<dbReference type="Pfam" id="PF02417">
    <property type="entry name" value="Chromate_transp"/>
    <property type="match status" value="1"/>
</dbReference>
<keyword evidence="9" id="KW-1185">Reference proteome</keyword>
<feature type="transmembrane region" description="Helical" evidence="7">
    <location>
        <begin position="112"/>
        <end position="136"/>
    </location>
</feature>
<keyword evidence="5 7" id="KW-1133">Transmembrane helix</keyword>
<dbReference type="RefSeq" id="WP_012861590.1">
    <property type="nucleotide sequence ID" value="NC_013517.1"/>
</dbReference>
<dbReference type="InterPro" id="IPR003370">
    <property type="entry name" value="Chromate_transpt"/>
</dbReference>
<feature type="transmembrane region" description="Helical" evidence="7">
    <location>
        <begin position="142"/>
        <end position="158"/>
    </location>
</feature>
<evidence type="ECO:0000313" key="8">
    <source>
        <dbReference type="EMBL" id="ACZ08996.1"/>
    </source>
</evidence>
<evidence type="ECO:0000256" key="7">
    <source>
        <dbReference type="SAM" id="Phobius"/>
    </source>
</evidence>
<feature type="transmembrane region" description="Helical" evidence="7">
    <location>
        <begin position="6"/>
        <end position="26"/>
    </location>
</feature>
<name>D1AK80_SEBTE</name>
<feature type="transmembrane region" description="Helical" evidence="7">
    <location>
        <begin position="71"/>
        <end position="100"/>
    </location>
</feature>
<evidence type="ECO:0000256" key="2">
    <source>
        <dbReference type="ARBA" id="ARBA00005262"/>
    </source>
</evidence>
<dbReference type="STRING" id="526218.Sterm_2142"/>
<organism evidence="8 9">
    <name type="scientific">Sebaldella termitidis (strain ATCC 33386 / NCTC 11300)</name>
    <dbReference type="NCBI Taxonomy" id="526218"/>
    <lineage>
        <taxon>Bacteria</taxon>
        <taxon>Fusobacteriati</taxon>
        <taxon>Fusobacteriota</taxon>
        <taxon>Fusobacteriia</taxon>
        <taxon>Fusobacteriales</taxon>
        <taxon>Leptotrichiaceae</taxon>
        <taxon>Sebaldella</taxon>
    </lineage>
</organism>